<evidence type="ECO:0000256" key="5">
    <source>
        <dbReference type="SAM" id="MobiDB-lite"/>
    </source>
</evidence>
<dbReference type="GO" id="GO:0006301">
    <property type="term" value="P:DNA damage tolerance"/>
    <property type="evidence" value="ECO:0007669"/>
    <property type="project" value="InterPro"/>
</dbReference>
<dbReference type="PANTHER" id="PTHR14134">
    <property type="entry name" value="E3 UBIQUITIN-PROTEIN LIGASE RAD18"/>
    <property type="match status" value="1"/>
</dbReference>
<dbReference type="SMART" id="SM00184">
    <property type="entry name" value="RING"/>
    <property type="match status" value="1"/>
</dbReference>
<dbReference type="InterPro" id="IPR039577">
    <property type="entry name" value="Rad18"/>
</dbReference>
<dbReference type="InParanoid" id="A0A1Z5JMT3"/>
<dbReference type="Gene3D" id="3.30.40.10">
    <property type="entry name" value="Zinc/RING finger domain, C3HC4 (zinc finger)"/>
    <property type="match status" value="1"/>
</dbReference>
<dbReference type="GO" id="GO:0061630">
    <property type="term" value="F:ubiquitin protein ligase activity"/>
    <property type="evidence" value="ECO:0007669"/>
    <property type="project" value="InterPro"/>
</dbReference>
<gene>
    <name evidence="8" type="ORF">FisN_8Lh374</name>
</gene>
<evidence type="ECO:0008006" key="10">
    <source>
        <dbReference type="Google" id="ProtNLM"/>
    </source>
</evidence>
<dbReference type="InterPro" id="IPR003034">
    <property type="entry name" value="SAP_dom"/>
</dbReference>
<sequence>MNEFDALAQSDPPMTSTRTANNHDNSATSQKLQGSRQFHCGLKAIEDSLSCVVCREIFRNPISLYPCQHSFCSECVRKSLKEQLKSLKRTANCPVCRVQLDTTGIAFEKCIRPNPTLEDLSKAYSGIRNEIYSILSSSASPPALTASVATATRASEEDTPRRSSRLSAENEVADLASTLLLPQPPQPQQPPRRMTKKNPVLYHSLKKKQLQELCRKEGLSIHGSDTELKLRHQAFLELYNAECDSRTPRTHAELLQDLAHREQQRRLVESQDRRNGSHAHSAYVERFFQQRNGDAPALKRGDSEFDQEWKEGWKRLIAQGKEQLERERKKKQMASLETKETGDLNETTQMKEAIDLENPVDVDTKAAEREACNQLKASETAQITLRDPVAKRKKYADAWLAGVKVKARPAFGYENQENEPEDRAQEAPLPAFKPVSSVSPRVTKRPFEAMCPWSSATSVSDVSSPSLGITTPKVDFSLNPPKQSRICDAPSKSHTGQGSIVGPWTCKLCTFLNTNRTWTKAKCEMCDSPRPSVTETQEVIALN</sequence>
<dbReference type="GO" id="GO:0008270">
    <property type="term" value="F:zinc ion binding"/>
    <property type="evidence" value="ECO:0007669"/>
    <property type="project" value="UniProtKB-KW"/>
</dbReference>
<evidence type="ECO:0000256" key="1">
    <source>
        <dbReference type="ARBA" id="ARBA00022723"/>
    </source>
</evidence>
<dbReference type="GO" id="GO:0097505">
    <property type="term" value="C:Rad6-Rad18 complex"/>
    <property type="evidence" value="ECO:0007669"/>
    <property type="project" value="TreeGrafter"/>
</dbReference>
<dbReference type="AlphaFoldDB" id="A0A1Z5JMT3"/>
<dbReference type="InterPro" id="IPR001841">
    <property type="entry name" value="Znf_RING"/>
</dbReference>
<organism evidence="8 9">
    <name type="scientific">Fistulifera solaris</name>
    <name type="common">Oleaginous diatom</name>
    <dbReference type="NCBI Taxonomy" id="1519565"/>
    <lineage>
        <taxon>Eukaryota</taxon>
        <taxon>Sar</taxon>
        <taxon>Stramenopiles</taxon>
        <taxon>Ochrophyta</taxon>
        <taxon>Bacillariophyta</taxon>
        <taxon>Bacillariophyceae</taxon>
        <taxon>Bacillariophycidae</taxon>
        <taxon>Naviculales</taxon>
        <taxon>Naviculaceae</taxon>
        <taxon>Fistulifera</taxon>
    </lineage>
</organism>
<evidence type="ECO:0000313" key="9">
    <source>
        <dbReference type="Proteomes" id="UP000198406"/>
    </source>
</evidence>
<evidence type="ECO:0000256" key="2">
    <source>
        <dbReference type="ARBA" id="ARBA00022771"/>
    </source>
</evidence>
<keyword evidence="9" id="KW-1185">Reference proteome</keyword>
<proteinExistence type="predicted"/>
<dbReference type="SMART" id="SM00513">
    <property type="entry name" value="SAP"/>
    <property type="match status" value="1"/>
</dbReference>
<dbReference type="GO" id="GO:0006513">
    <property type="term" value="P:protein monoubiquitination"/>
    <property type="evidence" value="ECO:0007669"/>
    <property type="project" value="InterPro"/>
</dbReference>
<evidence type="ECO:0000256" key="3">
    <source>
        <dbReference type="ARBA" id="ARBA00022833"/>
    </source>
</evidence>
<dbReference type="GO" id="GO:0005634">
    <property type="term" value="C:nucleus"/>
    <property type="evidence" value="ECO:0007669"/>
    <property type="project" value="TreeGrafter"/>
</dbReference>
<protein>
    <recommendedName>
        <fullName evidence="10">RanBP-type and C3HC4-type zinc finger-containing protein 1</fullName>
    </recommendedName>
</protein>
<dbReference type="PANTHER" id="PTHR14134:SF2">
    <property type="entry name" value="E3 UBIQUITIN-PROTEIN LIGASE RAD18"/>
    <property type="match status" value="1"/>
</dbReference>
<keyword evidence="3" id="KW-0862">Zinc</keyword>
<accession>A0A1Z5JMT3</accession>
<comment type="caution">
    <text evidence="8">The sequence shown here is derived from an EMBL/GenBank/DDBJ whole genome shotgun (WGS) entry which is preliminary data.</text>
</comment>
<dbReference type="OrthoDB" id="206574at2759"/>
<dbReference type="PROSITE" id="PS00518">
    <property type="entry name" value="ZF_RING_1"/>
    <property type="match status" value="1"/>
</dbReference>
<dbReference type="SUPFAM" id="SSF57850">
    <property type="entry name" value="RING/U-box"/>
    <property type="match status" value="1"/>
</dbReference>
<evidence type="ECO:0000259" key="6">
    <source>
        <dbReference type="PROSITE" id="PS50089"/>
    </source>
</evidence>
<dbReference type="InterPro" id="IPR013083">
    <property type="entry name" value="Znf_RING/FYVE/PHD"/>
</dbReference>
<dbReference type="InterPro" id="IPR017907">
    <property type="entry name" value="Znf_RING_CS"/>
</dbReference>
<dbReference type="Gene3D" id="2.30.30.380">
    <property type="entry name" value="Zn-finger domain of Sec23/24"/>
    <property type="match status" value="1"/>
</dbReference>
<evidence type="ECO:0000256" key="4">
    <source>
        <dbReference type="PROSITE-ProRule" id="PRU00175"/>
    </source>
</evidence>
<feature type="domain" description="SAP" evidence="7">
    <location>
        <begin position="202"/>
        <end position="236"/>
    </location>
</feature>
<keyword evidence="1" id="KW-0479">Metal-binding</keyword>
<feature type="compositionally biased region" description="Polar residues" evidence="5">
    <location>
        <begin position="12"/>
        <end position="30"/>
    </location>
</feature>
<dbReference type="EMBL" id="BDSP01000092">
    <property type="protein sequence ID" value="GAX15333.1"/>
    <property type="molecule type" value="Genomic_DNA"/>
</dbReference>
<dbReference type="InterPro" id="IPR027370">
    <property type="entry name" value="Znf-RING_euk"/>
</dbReference>
<evidence type="ECO:0000313" key="8">
    <source>
        <dbReference type="EMBL" id="GAX15333.1"/>
    </source>
</evidence>
<name>A0A1Z5JMT3_FISSO</name>
<feature type="domain" description="RING-type" evidence="6">
    <location>
        <begin position="51"/>
        <end position="97"/>
    </location>
</feature>
<dbReference type="Pfam" id="PF13445">
    <property type="entry name" value="zf-RING_UBOX"/>
    <property type="match status" value="1"/>
</dbReference>
<keyword evidence="2 4" id="KW-0863">Zinc-finger</keyword>
<dbReference type="GO" id="GO:0003697">
    <property type="term" value="F:single-stranded DNA binding"/>
    <property type="evidence" value="ECO:0007669"/>
    <property type="project" value="InterPro"/>
</dbReference>
<dbReference type="Proteomes" id="UP000198406">
    <property type="component" value="Unassembled WGS sequence"/>
</dbReference>
<dbReference type="PROSITE" id="PS50089">
    <property type="entry name" value="ZF_RING_2"/>
    <property type="match status" value="1"/>
</dbReference>
<feature type="region of interest" description="Disordered" evidence="5">
    <location>
        <begin position="324"/>
        <end position="347"/>
    </location>
</feature>
<reference evidence="8 9" key="1">
    <citation type="journal article" date="2015" name="Plant Cell">
        <title>Oil accumulation by the oleaginous diatom Fistulifera solaris as revealed by the genome and transcriptome.</title>
        <authorList>
            <person name="Tanaka T."/>
            <person name="Maeda Y."/>
            <person name="Veluchamy A."/>
            <person name="Tanaka M."/>
            <person name="Abida H."/>
            <person name="Marechal E."/>
            <person name="Bowler C."/>
            <person name="Muto M."/>
            <person name="Sunaga Y."/>
            <person name="Tanaka M."/>
            <person name="Yoshino T."/>
            <person name="Taniguchi T."/>
            <person name="Fukuda Y."/>
            <person name="Nemoto M."/>
            <person name="Matsumoto M."/>
            <person name="Wong P.S."/>
            <person name="Aburatani S."/>
            <person name="Fujibuchi W."/>
        </authorList>
    </citation>
    <scope>NUCLEOTIDE SEQUENCE [LARGE SCALE GENOMIC DNA]</scope>
    <source>
        <strain evidence="8 9">JPCC DA0580</strain>
    </source>
</reference>
<feature type="region of interest" description="Disordered" evidence="5">
    <location>
        <begin position="1"/>
        <end position="30"/>
    </location>
</feature>
<dbReference type="PROSITE" id="PS50800">
    <property type="entry name" value="SAP"/>
    <property type="match status" value="1"/>
</dbReference>
<evidence type="ECO:0000259" key="7">
    <source>
        <dbReference type="PROSITE" id="PS50800"/>
    </source>
</evidence>